<keyword evidence="13" id="KW-1185">Reference proteome</keyword>
<evidence type="ECO:0000256" key="4">
    <source>
        <dbReference type="ARBA" id="ARBA00022692"/>
    </source>
</evidence>
<dbReference type="PANTHER" id="PTHR10110">
    <property type="entry name" value="SODIUM/HYDROGEN EXCHANGER"/>
    <property type="match status" value="1"/>
</dbReference>
<evidence type="ECO:0000256" key="6">
    <source>
        <dbReference type="ARBA" id="ARBA00023053"/>
    </source>
</evidence>
<evidence type="ECO:0000256" key="10">
    <source>
        <dbReference type="RuleBase" id="RU366002"/>
    </source>
</evidence>
<dbReference type="InterPro" id="IPR018422">
    <property type="entry name" value="Cation/H_exchanger_CPA1"/>
</dbReference>
<dbReference type="InterPro" id="IPR006153">
    <property type="entry name" value="Cation/H_exchanger_TM"/>
</dbReference>
<reference evidence="12" key="2">
    <citation type="submission" date="2020-09" db="EMBL/GenBank/DDBJ databases">
        <authorList>
            <person name="Sun Q."/>
            <person name="Zhou Y."/>
        </authorList>
    </citation>
    <scope>NUCLEOTIDE SEQUENCE</scope>
    <source>
        <strain evidence="12">CGMCC 1.15367</strain>
    </source>
</reference>
<dbReference type="AlphaFoldDB" id="A0A916ZDB0"/>
<name>A0A916ZDB0_9HYPH</name>
<keyword evidence="7 10" id="KW-0406">Ion transport</keyword>
<dbReference type="PANTHER" id="PTHR10110:SF86">
    <property type="entry name" value="SODIUM_HYDROGEN EXCHANGER 7"/>
    <property type="match status" value="1"/>
</dbReference>
<evidence type="ECO:0000256" key="5">
    <source>
        <dbReference type="ARBA" id="ARBA00022989"/>
    </source>
</evidence>
<dbReference type="NCBIfam" id="TIGR00831">
    <property type="entry name" value="a_cpa1"/>
    <property type="match status" value="1"/>
</dbReference>
<keyword evidence="8 10" id="KW-0472">Membrane</keyword>
<evidence type="ECO:0000256" key="3">
    <source>
        <dbReference type="ARBA" id="ARBA00022475"/>
    </source>
</evidence>
<evidence type="ECO:0000256" key="2">
    <source>
        <dbReference type="ARBA" id="ARBA00022448"/>
    </source>
</evidence>
<proteinExistence type="inferred from homology"/>
<evidence type="ECO:0000313" key="12">
    <source>
        <dbReference type="EMBL" id="GGD88229.1"/>
    </source>
</evidence>
<keyword evidence="4 10" id="KW-0812">Transmembrane</keyword>
<evidence type="ECO:0000259" key="11">
    <source>
        <dbReference type="Pfam" id="PF00999"/>
    </source>
</evidence>
<comment type="caution">
    <text evidence="10">Lacks conserved residue(s) required for the propagation of feature annotation.</text>
</comment>
<comment type="caution">
    <text evidence="12">The sequence shown here is derived from an EMBL/GenBank/DDBJ whole genome shotgun (WGS) entry which is preliminary data.</text>
</comment>
<evidence type="ECO:0000256" key="9">
    <source>
        <dbReference type="ARBA" id="ARBA00023201"/>
    </source>
</evidence>
<feature type="transmembrane region" description="Helical" evidence="10">
    <location>
        <begin position="214"/>
        <end position="232"/>
    </location>
</feature>
<reference evidence="12" key="1">
    <citation type="journal article" date="2014" name="Int. J. Syst. Evol. Microbiol.">
        <title>Complete genome sequence of Corynebacterium casei LMG S-19264T (=DSM 44701T), isolated from a smear-ripened cheese.</title>
        <authorList>
            <consortium name="US DOE Joint Genome Institute (JGI-PGF)"/>
            <person name="Walter F."/>
            <person name="Albersmeier A."/>
            <person name="Kalinowski J."/>
            <person name="Ruckert C."/>
        </authorList>
    </citation>
    <scope>NUCLEOTIDE SEQUENCE</scope>
    <source>
        <strain evidence="12">CGMCC 1.15367</strain>
    </source>
</reference>
<feature type="transmembrane region" description="Helical" evidence="10">
    <location>
        <begin position="355"/>
        <end position="379"/>
    </location>
</feature>
<evidence type="ECO:0000313" key="13">
    <source>
        <dbReference type="Proteomes" id="UP000644699"/>
    </source>
</evidence>
<feature type="transmembrane region" description="Helical" evidence="10">
    <location>
        <begin position="307"/>
        <end position="334"/>
    </location>
</feature>
<dbReference type="GO" id="GO:0005886">
    <property type="term" value="C:plasma membrane"/>
    <property type="evidence" value="ECO:0007669"/>
    <property type="project" value="UniProtKB-SubCell"/>
</dbReference>
<keyword evidence="10" id="KW-0997">Cell inner membrane</keyword>
<accession>A0A916ZDB0</accession>
<gene>
    <name evidence="12" type="ORF">GCM10011390_03740</name>
</gene>
<keyword evidence="9 10" id="KW-0739">Sodium transport</keyword>
<sequence>MQTVALVLALLLAVTLSRSLARLTRCPLPLVQIGLGVLFALGPLPSVELEPEIFFLVLLPPLLFIDGWRIPKRDLFRDGRLIVALAIGLVIFTVVGMGYFIHWMIPAMPLAVAFALAAVLSPTDPVAVASVASSAPIPRRLMHILEGESLFNDASGLVCLRFAILAATTGSFSLSEAAASFVWLAVGGIAVGVLGTFAVTQLQRVLTAHIGEDGGTLTLLSLLIPFGVYLLAEAIGGSGILAVAAGGVAMSFVEAGGRAQALTRMRRTAVWDTVELAANGAIFVILGEQLPRIVQDATATIGADGSGALTLVLYVVAINLVLVLLRFLWVWATVHVVRIRLRFMKMEARTVSPQLVLATTLAGVKGTVTLAGILTLPVVLADGSPFPARNLAIVLAMSVILSTLLIATVLLPPILSHLRLEAEADDDERLAFEASGAAARQAIEAKHDLLLKDGGDAELLAEAAARALHRYERREGGAGTDDATVARARHIRRAARELQLAGLEAERRSLFTLLRRRQVDDGVVRRLVRQVDLLEARLRED</sequence>
<feature type="transmembrane region" description="Helical" evidence="10">
    <location>
        <begin position="82"/>
        <end position="105"/>
    </location>
</feature>
<keyword evidence="2 10" id="KW-0813">Transport</keyword>
<dbReference type="RefSeq" id="WP_188906522.1">
    <property type="nucleotide sequence ID" value="NZ_BMIQ01000001.1"/>
</dbReference>
<dbReference type="GO" id="GO:0015386">
    <property type="term" value="F:potassium:proton antiporter activity"/>
    <property type="evidence" value="ECO:0007669"/>
    <property type="project" value="TreeGrafter"/>
</dbReference>
<dbReference type="EMBL" id="BMIQ01000001">
    <property type="protein sequence ID" value="GGD88229.1"/>
    <property type="molecule type" value="Genomic_DNA"/>
</dbReference>
<evidence type="ECO:0000256" key="7">
    <source>
        <dbReference type="ARBA" id="ARBA00023065"/>
    </source>
</evidence>
<protein>
    <submittedName>
        <fullName evidence="12">Na+/H+ antiporter</fullName>
    </submittedName>
</protein>
<dbReference type="InterPro" id="IPR004705">
    <property type="entry name" value="Cation/H_exchanger_CPA1_bac"/>
</dbReference>
<comment type="similarity">
    <text evidence="10">Belongs to the monovalent cation:proton antiporter 1 (CPA1) transporter (TC 2.A.36) family.</text>
</comment>
<keyword evidence="3" id="KW-1003">Cell membrane</keyword>
<evidence type="ECO:0000256" key="1">
    <source>
        <dbReference type="ARBA" id="ARBA00004651"/>
    </source>
</evidence>
<dbReference type="Proteomes" id="UP000644699">
    <property type="component" value="Unassembled WGS sequence"/>
</dbReference>
<dbReference type="Gene3D" id="6.10.140.1330">
    <property type="match status" value="1"/>
</dbReference>
<keyword evidence="6 10" id="KW-0915">Sodium</keyword>
<feature type="transmembrane region" description="Helical" evidence="10">
    <location>
        <begin position="391"/>
        <end position="411"/>
    </location>
</feature>
<evidence type="ECO:0000256" key="8">
    <source>
        <dbReference type="ARBA" id="ARBA00023136"/>
    </source>
</evidence>
<feature type="domain" description="Cation/H+ exchanger transmembrane" evidence="11">
    <location>
        <begin position="13"/>
        <end position="416"/>
    </location>
</feature>
<feature type="transmembrane region" description="Helical" evidence="10">
    <location>
        <begin position="180"/>
        <end position="202"/>
    </location>
</feature>
<organism evidence="12 13">
    <name type="scientific">Aureimonas endophytica</name>
    <dbReference type="NCBI Taxonomy" id="2027858"/>
    <lineage>
        <taxon>Bacteria</taxon>
        <taxon>Pseudomonadati</taxon>
        <taxon>Pseudomonadota</taxon>
        <taxon>Alphaproteobacteria</taxon>
        <taxon>Hyphomicrobiales</taxon>
        <taxon>Aurantimonadaceae</taxon>
        <taxon>Aureimonas</taxon>
    </lineage>
</organism>
<dbReference type="Pfam" id="PF00999">
    <property type="entry name" value="Na_H_Exchanger"/>
    <property type="match status" value="1"/>
</dbReference>
<dbReference type="GO" id="GO:0098719">
    <property type="term" value="P:sodium ion import across plasma membrane"/>
    <property type="evidence" value="ECO:0007669"/>
    <property type="project" value="TreeGrafter"/>
</dbReference>
<keyword evidence="5 10" id="KW-1133">Transmembrane helix</keyword>
<feature type="transmembrane region" description="Helical" evidence="10">
    <location>
        <begin position="111"/>
        <end position="133"/>
    </location>
</feature>
<keyword evidence="10" id="KW-0050">Antiport</keyword>
<dbReference type="GO" id="GO:0051453">
    <property type="term" value="P:regulation of intracellular pH"/>
    <property type="evidence" value="ECO:0007669"/>
    <property type="project" value="TreeGrafter"/>
</dbReference>
<dbReference type="GO" id="GO:0015385">
    <property type="term" value="F:sodium:proton antiporter activity"/>
    <property type="evidence" value="ECO:0007669"/>
    <property type="project" value="InterPro"/>
</dbReference>
<comment type="subcellular location">
    <subcellularLocation>
        <location evidence="10">Cell inner membrane</location>
        <topology evidence="10">Multi-pass membrane protein</topology>
    </subcellularLocation>
    <subcellularLocation>
        <location evidence="1">Cell membrane</location>
        <topology evidence="1">Multi-pass membrane protein</topology>
    </subcellularLocation>
</comment>
<comment type="function">
    <text evidence="10">Na(+)/H(+) antiporter that extrudes sodium in exchange for external protons.</text>
</comment>